<comment type="subcellular location">
    <subcellularLocation>
        <location evidence="1">Membrane</location>
    </subcellularLocation>
</comment>
<dbReference type="Proteomes" id="UP000018468">
    <property type="component" value="Linkage group LG5"/>
</dbReference>
<dbReference type="GO" id="GO:0009897">
    <property type="term" value="C:external side of plasma membrane"/>
    <property type="evidence" value="ECO:0000318"/>
    <property type="project" value="GO_Central"/>
</dbReference>
<evidence type="ECO:0000313" key="9">
    <source>
        <dbReference type="Proteomes" id="UP000018468"/>
    </source>
</evidence>
<dbReference type="InterPro" id="IPR043136">
    <property type="entry name" value="B30.2/SPRY_sf"/>
</dbReference>
<dbReference type="InterPro" id="IPR013106">
    <property type="entry name" value="Ig_V-set"/>
</dbReference>
<dbReference type="AlphaFoldDB" id="W5M2I9"/>
<dbReference type="Gene3D" id="2.60.120.920">
    <property type="match status" value="1"/>
</dbReference>
<dbReference type="Bgee" id="ENSLOCG00000002234">
    <property type="expression patterns" value="Expressed in heart and 12 other cell types or tissues"/>
</dbReference>
<dbReference type="GeneTree" id="ENSGT01120000271914"/>
<evidence type="ECO:0000256" key="1">
    <source>
        <dbReference type="ARBA" id="ARBA00004370"/>
    </source>
</evidence>
<dbReference type="InterPro" id="IPR003599">
    <property type="entry name" value="Ig_sub"/>
</dbReference>
<dbReference type="STRING" id="7918.ENSLOCP00000002597"/>
<dbReference type="InterPro" id="IPR006574">
    <property type="entry name" value="PRY"/>
</dbReference>
<dbReference type="Pfam" id="PF13765">
    <property type="entry name" value="PRY"/>
    <property type="match status" value="1"/>
</dbReference>
<dbReference type="PANTHER" id="PTHR24100:SF130">
    <property type="entry name" value="BUTYROPHILIN-LIKE PROTEIN 9"/>
    <property type="match status" value="1"/>
</dbReference>
<dbReference type="Pfam" id="PF07686">
    <property type="entry name" value="V-set"/>
    <property type="match status" value="1"/>
</dbReference>
<dbReference type="GO" id="GO:0005102">
    <property type="term" value="F:signaling receptor binding"/>
    <property type="evidence" value="ECO:0000318"/>
    <property type="project" value="GO_Central"/>
</dbReference>
<dbReference type="SMART" id="SM00409">
    <property type="entry name" value="IG"/>
    <property type="match status" value="1"/>
</dbReference>
<dbReference type="InterPro" id="IPR007110">
    <property type="entry name" value="Ig-like_dom"/>
</dbReference>
<organism evidence="8 9">
    <name type="scientific">Lepisosteus oculatus</name>
    <name type="common">Spotted gar</name>
    <dbReference type="NCBI Taxonomy" id="7918"/>
    <lineage>
        <taxon>Eukaryota</taxon>
        <taxon>Metazoa</taxon>
        <taxon>Chordata</taxon>
        <taxon>Craniata</taxon>
        <taxon>Vertebrata</taxon>
        <taxon>Euteleostomi</taxon>
        <taxon>Actinopterygii</taxon>
        <taxon>Neopterygii</taxon>
        <taxon>Holostei</taxon>
        <taxon>Semionotiformes</taxon>
        <taxon>Lepisosteidae</taxon>
        <taxon>Lepisosteus</taxon>
    </lineage>
</organism>
<feature type="domain" description="Ig-like" evidence="7">
    <location>
        <begin position="7"/>
        <end position="119"/>
    </location>
</feature>
<reference evidence="8" key="2">
    <citation type="submission" date="2025-08" db="UniProtKB">
        <authorList>
            <consortium name="Ensembl"/>
        </authorList>
    </citation>
    <scope>IDENTIFICATION</scope>
</reference>
<evidence type="ECO:0000256" key="2">
    <source>
        <dbReference type="ARBA" id="ARBA00022692"/>
    </source>
</evidence>
<dbReference type="OMA" id="ICESKVD"/>
<dbReference type="InterPro" id="IPR013783">
    <property type="entry name" value="Ig-like_fold"/>
</dbReference>
<proteinExistence type="predicted"/>
<dbReference type="EMBL" id="AHAT01036915">
    <property type="status" value="NOT_ANNOTATED_CDS"/>
    <property type="molecule type" value="Genomic_DNA"/>
</dbReference>
<protein>
    <recommendedName>
        <fullName evidence="7">Ig-like domain-containing protein</fullName>
    </recommendedName>
</protein>
<dbReference type="HOGENOM" id="CLU_1363176_0_0_1"/>
<keyword evidence="5" id="KW-1015">Disulfide bond</keyword>
<dbReference type="InParanoid" id="W5M2I9"/>
<evidence type="ECO:0000256" key="4">
    <source>
        <dbReference type="ARBA" id="ARBA00023136"/>
    </source>
</evidence>
<dbReference type="EMBL" id="AHAT01036916">
    <property type="status" value="NOT_ANNOTATED_CDS"/>
    <property type="molecule type" value="Genomic_DNA"/>
</dbReference>
<dbReference type="Ensembl" id="ENSLOCT00000002603.1">
    <property type="protein sequence ID" value="ENSLOCP00000002597.1"/>
    <property type="gene ID" value="ENSLOCG00000002234.1"/>
</dbReference>
<evidence type="ECO:0000313" key="8">
    <source>
        <dbReference type="Ensembl" id="ENSLOCP00000002597.1"/>
    </source>
</evidence>
<dbReference type="InterPro" id="IPR050504">
    <property type="entry name" value="IgSF_BTN/MOG"/>
</dbReference>
<reference evidence="9" key="1">
    <citation type="submission" date="2011-12" db="EMBL/GenBank/DDBJ databases">
        <title>The Draft Genome of Lepisosteus oculatus.</title>
        <authorList>
            <consortium name="The Broad Institute Genome Assembly &amp; Analysis Group"/>
            <consortium name="Computational R&amp;D Group"/>
            <consortium name="and Sequencing Platform"/>
            <person name="Di Palma F."/>
            <person name="Alfoldi J."/>
            <person name="Johnson J."/>
            <person name="Berlin A."/>
            <person name="Gnerre S."/>
            <person name="Jaffe D."/>
            <person name="MacCallum I."/>
            <person name="Young S."/>
            <person name="Walker B.J."/>
            <person name="Lander E.S."/>
            <person name="Lindblad-Toh K."/>
        </authorList>
    </citation>
    <scope>NUCLEOTIDE SEQUENCE [LARGE SCALE GENOMIC DNA]</scope>
</reference>
<dbReference type="PROSITE" id="PS50835">
    <property type="entry name" value="IG_LIKE"/>
    <property type="match status" value="1"/>
</dbReference>
<dbReference type="InterPro" id="IPR036179">
    <property type="entry name" value="Ig-like_dom_sf"/>
</dbReference>
<name>W5M2I9_LEPOC</name>
<reference evidence="8" key="3">
    <citation type="submission" date="2025-09" db="UniProtKB">
        <authorList>
            <consortium name="Ensembl"/>
        </authorList>
    </citation>
    <scope>IDENTIFICATION</scope>
</reference>
<dbReference type="FunFam" id="2.60.40.10:FF:000183">
    <property type="entry name" value="Myelin-oligodendrocyte glycoprotein"/>
    <property type="match status" value="1"/>
</dbReference>
<dbReference type="EMBL" id="AHAT01035003">
    <property type="status" value="NOT_ANNOTATED_CDS"/>
    <property type="molecule type" value="Genomic_DNA"/>
</dbReference>
<keyword evidence="9" id="KW-1185">Reference proteome</keyword>
<dbReference type="GO" id="GO:0001817">
    <property type="term" value="P:regulation of cytokine production"/>
    <property type="evidence" value="ECO:0000318"/>
    <property type="project" value="GO_Central"/>
</dbReference>
<dbReference type="EMBL" id="AHAT01035002">
    <property type="status" value="NOT_ANNOTATED_CDS"/>
    <property type="molecule type" value="Genomic_DNA"/>
</dbReference>
<evidence type="ECO:0000256" key="3">
    <source>
        <dbReference type="ARBA" id="ARBA00022989"/>
    </source>
</evidence>
<dbReference type="Gene3D" id="2.60.40.10">
    <property type="entry name" value="Immunoglobulins"/>
    <property type="match status" value="1"/>
</dbReference>
<accession>W5M2I9</accession>
<keyword evidence="6" id="KW-0393">Immunoglobulin domain</keyword>
<evidence type="ECO:0000256" key="6">
    <source>
        <dbReference type="ARBA" id="ARBA00023319"/>
    </source>
</evidence>
<keyword evidence="4" id="KW-0472">Membrane</keyword>
<sequence>MFWFLTEEFKLIVPSEPVVASVDSDVVLPCQLSPEMSAAAMEVRWFKENFDNLVFLYKEGKETEGLGYRSRVRLFKQEMERGNVSLLLQNVRISDQGIYKCHVSNVDWYEEPQLQLRVTHAQKKLKKYDRVKKELHSLQKVHGNQTDLLDAVRQIPNSVWNRICESKVDVTLDPETAQTTLSVSEGGKTVTLGEKQAVSVS</sequence>
<dbReference type="SMART" id="SM00406">
    <property type="entry name" value="IGv"/>
    <property type="match status" value="1"/>
</dbReference>
<evidence type="ECO:0000259" key="7">
    <source>
        <dbReference type="PROSITE" id="PS50835"/>
    </source>
</evidence>
<keyword evidence="3" id="KW-1133">Transmembrane helix</keyword>
<evidence type="ECO:0000256" key="5">
    <source>
        <dbReference type="ARBA" id="ARBA00023157"/>
    </source>
</evidence>
<dbReference type="SUPFAM" id="SSF48726">
    <property type="entry name" value="Immunoglobulin"/>
    <property type="match status" value="1"/>
</dbReference>
<dbReference type="PANTHER" id="PTHR24100">
    <property type="entry name" value="BUTYROPHILIN"/>
    <property type="match status" value="1"/>
</dbReference>
<dbReference type="eggNOG" id="ENOG502STN9">
    <property type="taxonomic scope" value="Eukaryota"/>
</dbReference>
<keyword evidence="2" id="KW-0812">Transmembrane</keyword>
<dbReference type="GO" id="GO:0050852">
    <property type="term" value="P:T cell receptor signaling pathway"/>
    <property type="evidence" value="ECO:0000318"/>
    <property type="project" value="GO_Central"/>
</dbReference>